<feature type="transmembrane region" description="Helical" evidence="7">
    <location>
        <begin position="194"/>
        <end position="219"/>
    </location>
</feature>
<dbReference type="PANTHER" id="PTHR42718:SF46">
    <property type="entry name" value="BLR6921 PROTEIN"/>
    <property type="match status" value="1"/>
</dbReference>
<feature type="domain" description="Major facilitator superfamily (MFS) profile" evidence="8">
    <location>
        <begin position="41"/>
        <end position="494"/>
    </location>
</feature>
<keyword evidence="6 7" id="KW-0472">Membrane</keyword>
<protein>
    <submittedName>
        <fullName evidence="9">EmrB/QacA subfamily drug resistance transporter</fullName>
    </submittedName>
</protein>
<proteinExistence type="predicted"/>
<evidence type="ECO:0000256" key="3">
    <source>
        <dbReference type="ARBA" id="ARBA00022475"/>
    </source>
</evidence>
<dbReference type="InterPro" id="IPR036259">
    <property type="entry name" value="MFS_trans_sf"/>
</dbReference>
<keyword evidence="10" id="KW-1185">Reference proteome</keyword>
<evidence type="ECO:0000313" key="10">
    <source>
        <dbReference type="Proteomes" id="UP000255355"/>
    </source>
</evidence>
<dbReference type="SUPFAM" id="SSF103473">
    <property type="entry name" value="MFS general substrate transporter"/>
    <property type="match status" value="1"/>
</dbReference>
<feature type="transmembrane region" description="Helical" evidence="7">
    <location>
        <begin position="40"/>
        <end position="65"/>
    </location>
</feature>
<evidence type="ECO:0000259" key="8">
    <source>
        <dbReference type="PROSITE" id="PS50850"/>
    </source>
</evidence>
<gene>
    <name evidence="9" type="ORF">DFR68_111222</name>
</gene>
<dbReference type="STRING" id="1210089.GCA_001613165_03010"/>
<feature type="transmembrane region" description="Helical" evidence="7">
    <location>
        <begin position="226"/>
        <end position="247"/>
    </location>
</feature>
<feature type="transmembrane region" description="Helical" evidence="7">
    <location>
        <begin position="384"/>
        <end position="408"/>
    </location>
</feature>
<evidence type="ECO:0000256" key="4">
    <source>
        <dbReference type="ARBA" id="ARBA00022692"/>
    </source>
</evidence>
<feature type="transmembrane region" description="Helical" evidence="7">
    <location>
        <begin position="107"/>
        <end position="131"/>
    </location>
</feature>
<dbReference type="InterPro" id="IPR020846">
    <property type="entry name" value="MFS_dom"/>
</dbReference>
<feature type="transmembrane region" description="Helical" evidence="7">
    <location>
        <begin position="259"/>
        <end position="276"/>
    </location>
</feature>
<dbReference type="GO" id="GO:0005886">
    <property type="term" value="C:plasma membrane"/>
    <property type="evidence" value="ECO:0007669"/>
    <property type="project" value="UniProtKB-SubCell"/>
</dbReference>
<feature type="transmembrane region" description="Helical" evidence="7">
    <location>
        <begin position="169"/>
        <end position="188"/>
    </location>
</feature>
<dbReference type="InterPro" id="IPR011701">
    <property type="entry name" value="MFS"/>
</dbReference>
<feature type="transmembrane region" description="Helical" evidence="7">
    <location>
        <begin position="420"/>
        <end position="444"/>
    </location>
</feature>
<dbReference type="Gene3D" id="1.20.1720.10">
    <property type="entry name" value="Multidrug resistance protein D"/>
    <property type="match status" value="1"/>
</dbReference>
<evidence type="ECO:0000256" key="1">
    <source>
        <dbReference type="ARBA" id="ARBA00004651"/>
    </source>
</evidence>
<dbReference type="RefSeq" id="WP_084519631.1">
    <property type="nucleotide sequence ID" value="NZ_QQAZ01000011.1"/>
</dbReference>
<feature type="transmembrane region" description="Helical" evidence="7">
    <location>
        <begin position="328"/>
        <end position="349"/>
    </location>
</feature>
<feature type="transmembrane region" description="Helical" evidence="7">
    <location>
        <begin position="361"/>
        <end position="378"/>
    </location>
</feature>
<keyword evidence="4 7" id="KW-0812">Transmembrane</keyword>
<dbReference type="GO" id="GO:0022857">
    <property type="term" value="F:transmembrane transporter activity"/>
    <property type="evidence" value="ECO:0007669"/>
    <property type="project" value="InterPro"/>
</dbReference>
<evidence type="ECO:0000313" key="9">
    <source>
        <dbReference type="EMBL" id="RDI46463.1"/>
    </source>
</evidence>
<evidence type="ECO:0000256" key="6">
    <source>
        <dbReference type="ARBA" id="ARBA00023136"/>
    </source>
</evidence>
<dbReference type="AlphaFoldDB" id="A0A370GX18"/>
<evidence type="ECO:0000256" key="7">
    <source>
        <dbReference type="SAM" id="Phobius"/>
    </source>
</evidence>
<dbReference type="PANTHER" id="PTHR42718">
    <property type="entry name" value="MAJOR FACILITATOR SUPERFAMILY MULTIDRUG TRANSPORTER MFSC"/>
    <property type="match status" value="1"/>
</dbReference>
<keyword evidence="3" id="KW-1003">Cell membrane</keyword>
<accession>A0A370GX18</accession>
<feature type="transmembrane region" description="Helical" evidence="7">
    <location>
        <begin position="464"/>
        <end position="488"/>
    </location>
</feature>
<keyword evidence="2" id="KW-0813">Transport</keyword>
<feature type="transmembrane region" description="Helical" evidence="7">
    <location>
        <begin position="77"/>
        <end position="95"/>
    </location>
</feature>
<evidence type="ECO:0000256" key="2">
    <source>
        <dbReference type="ARBA" id="ARBA00022448"/>
    </source>
</evidence>
<organism evidence="9 10">
    <name type="scientific">Nocardia mexicana</name>
    <dbReference type="NCBI Taxonomy" id="279262"/>
    <lineage>
        <taxon>Bacteria</taxon>
        <taxon>Bacillati</taxon>
        <taxon>Actinomycetota</taxon>
        <taxon>Actinomycetes</taxon>
        <taxon>Mycobacteriales</taxon>
        <taxon>Nocardiaceae</taxon>
        <taxon>Nocardia</taxon>
    </lineage>
</organism>
<feature type="transmembrane region" description="Helical" evidence="7">
    <location>
        <begin position="137"/>
        <end position="157"/>
    </location>
</feature>
<feature type="transmembrane region" description="Helical" evidence="7">
    <location>
        <begin position="296"/>
        <end position="316"/>
    </location>
</feature>
<dbReference type="Pfam" id="PF07690">
    <property type="entry name" value="MFS_1"/>
    <property type="match status" value="1"/>
</dbReference>
<dbReference type="EMBL" id="QQAZ01000011">
    <property type="protein sequence ID" value="RDI46463.1"/>
    <property type="molecule type" value="Genomic_DNA"/>
</dbReference>
<dbReference type="InterPro" id="IPR005829">
    <property type="entry name" value="Sugar_transporter_CS"/>
</dbReference>
<dbReference type="CDD" id="cd17321">
    <property type="entry name" value="MFS_MMR_MDR_like"/>
    <property type="match status" value="1"/>
</dbReference>
<dbReference type="PROSITE" id="PS00216">
    <property type="entry name" value="SUGAR_TRANSPORT_1"/>
    <property type="match status" value="1"/>
</dbReference>
<keyword evidence="5 7" id="KW-1133">Transmembrane helix</keyword>
<dbReference type="Proteomes" id="UP000255355">
    <property type="component" value="Unassembled WGS sequence"/>
</dbReference>
<dbReference type="PROSITE" id="PS50850">
    <property type="entry name" value="MFS"/>
    <property type="match status" value="1"/>
</dbReference>
<comment type="subcellular location">
    <subcellularLocation>
        <location evidence="1">Cell membrane</location>
        <topology evidence="1">Multi-pass membrane protein</topology>
    </subcellularLocation>
</comment>
<name>A0A370GX18_9NOCA</name>
<sequence length="501" mass="51927">MRNIPTVRHFGSAPIRPNRPAIHDPFQALLARPQYRVGRWALPVICLAQFMVVLDVAIVNIAIPSIQHDLEFSNSELAWVVDAYTLAFGALLLLGGRMADLVGRRRMFALGIAVFTAGSLLGGAAATPGVLLSGRVLQGMGAAFASPAALSLVTVLFEAGPRRQRAMTVYAAMAGLGAIGGELLGGVFTEFGSWRWVLFVNVPIGMLLLVLTPIVLPVVPKSVARGLDVPGAITGTAALVCLVYGAIRAGTDGWTDPTTLMLLVGSAGLTVFFVAVEWNGRQPILPLGLLRDRARLSAIGTMVAAYGCLYPILFFGTRMMQDVSGFDALETGLAFAPCGVSMLLAAGVAKKLVLRIGPRPLMAMGSGLYLITSIWLATHVRSGYLTLLPALVLLGFAVSFATVGITLAAVEQVTPEVSGVLSGVLGAAQQVGGTLGVAVLASVAARATSDRLASMPSAGPTDALAHGFGTAFAFSAGIAVIAAGLTVLGWRRSAEQAPTTS</sequence>
<dbReference type="Gene3D" id="1.20.1250.20">
    <property type="entry name" value="MFS general substrate transporter like domains"/>
    <property type="match status" value="1"/>
</dbReference>
<evidence type="ECO:0000256" key="5">
    <source>
        <dbReference type="ARBA" id="ARBA00022989"/>
    </source>
</evidence>
<comment type="caution">
    <text evidence="9">The sequence shown here is derived from an EMBL/GenBank/DDBJ whole genome shotgun (WGS) entry which is preliminary data.</text>
</comment>
<dbReference type="OrthoDB" id="4325372at2"/>
<reference evidence="9 10" key="1">
    <citation type="submission" date="2018-07" db="EMBL/GenBank/DDBJ databases">
        <title>Genomic Encyclopedia of Type Strains, Phase IV (KMG-IV): sequencing the most valuable type-strain genomes for metagenomic binning, comparative biology and taxonomic classification.</title>
        <authorList>
            <person name="Goeker M."/>
        </authorList>
    </citation>
    <scope>NUCLEOTIDE SEQUENCE [LARGE SCALE GENOMIC DNA]</scope>
    <source>
        <strain evidence="9 10">DSM 44952</strain>
    </source>
</reference>